<gene>
    <name evidence="1" type="ordered locus">HCH_03233</name>
</gene>
<dbReference type="HOGENOM" id="CLU_1208397_0_0_6"/>
<dbReference type="OrthoDB" id="2665003at2"/>
<dbReference type="KEGG" id="hch:HCH_03233"/>
<dbReference type="eggNOG" id="ENOG5032TI4">
    <property type="taxonomic scope" value="Bacteria"/>
</dbReference>
<evidence type="ECO:0000313" key="2">
    <source>
        <dbReference type="Proteomes" id="UP000000238"/>
    </source>
</evidence>
<dbReference type="Proteomes" id="UP000000238">
    <property type="component" value="Chromosome"/>
</dbReference>
<organism evidence="1 2">
    <name type="scientific">Hahella chejuensis (strain KCTC 2396)</name>
    <dbReference type="NCBI Taxonomy" id="349521"/>
    <lineage>
        <taxon>Bacteria</taxon>
        <taxon>Pseudomonadati</taxon>
        <taxon>Pseudomonadota</taxon>
        <taxon>Gammaproteobacteria</taxon>
        <taxon>Oceanospirillales</taxon>
        <taxon>Hahellaceae</taxon>
        <taxon>Hahella</taxon>
    </lineage>
</organism>
<evidence type="ECO:0000313" key="1">
    <source>
        <dbReference type="EMBL" id="ABC29993.1"/>
    </source>
</evidence>
<dbReference type="EMBL" id="CP000155">
    <property type="protein sequence ID" value="ABC29993.1"/>
    <property type="molecule type" value="Genomic_DNA"/>
</dbReference>
<dbReference type="RefSeq" id="WP_011397062.1">
    <property type="nucleotide sequence ID" value="NC_007645.1"/>
</dbReference>
<dbReference type="AlphaFoldDB" id="Q2SH81"/>
<keyword evidence="2" id="KW-1185">Reference proteome</keyword>
<name>Q2SH81_HAHCH</name>
<dbReference type="STRING" id="349521.HCH_03233"/>
<reference evidence="1 2" key="1">
    <citation type="journal article" date="2005" name="Nucleic Acids Res.">
        <title>Genomic blueprint of Hahella chejuensis, a marine microbe producing an algicidal agent.</title>
        <authorList>
            <person name="Jeong H."/>
            <person name="Yim J.H."/>
            <person name="Lee C."/>
            <person name="Choi S.-H."/>
            <person name="Park Y.K."/>
            <person name="Yoon S.H."/>
            <person name="Hur C.-G."/>
            <person name="Kang H.-Y."/>
            <person name="Kim D."/>
            <person name="Lee H.H."/>
            <person name="Park K.H."/>
            <person name="Park S.-H."/>
            <person name="Park H.-S."/>
            <person name="Lee H.K."/>
            <person name="Oh T.K."/>
            <person name="Kim J.F."/>
        </authorList>
    </citation>
    <scope>NUCLEOTIDE SEQUENCE [LARGE SCALE GENOMIC DNA]</scope>
    <source>
        <strain evidence="1 2">KCTC 2396</strain>
    </source>
</reference>
<sequence length="229" mass="26099">MNIAFKCLACGGGGKNGFREVEGFPIAAYDGVIDWSDYTDEIPPLNDNNWWMRSEETPVPGDSRVINVRHPFNESAAEAFWTLYTPACSSINGWEEHLEEIDASAFVKCQIERVLSYTEQQAWLKVKVLETITFVEVLNKTPQTEEGLPIVNNTYQFEAFDLQRLNDWMYFSGSAEGDLGNWMLIKQVDGEARLIAFGEWSFHQQCAYLGNISISDETLQTLKSWCRNI</sequence>
<protein>
    <submittedName>
        <fullName evidence="1">Uncharacterized protein</fullName>
    </submittedName>
</protein>
<proteinExistence type="predicted"/>
<accession>Q2SH81</accession>